<dbReference type="EMBL" id="CP018099">
    <property type="protein sequence ID" value="APF19271.1"/>
    <property type="molecule type" value="Genomic_DNA"/>
</dbReference>
<dbReference type="RefSeq" id="WP_006930710.1">
    <property type="nucleotide sequence ID" value="NZ_CM001402.1"/>
</dbReference>
<dbReference type="EMBL" id="CM001402">
    <property type="protein sequence ID" value="EHO43177.1"/>
    <property type="molecule type" value="Genomic_DNA"/>
</dbReference>
<reference evidence="4 5" key="1">
    <citation type="submission" date="2011-09" db="EMBL/GenBank/DDBJ databases">
        <title>The permanent draft genome of Caldithrix abyssi DSM 13497.</title>
        <authorList>
            <consortium name="US DOE Joint Genome Institute (JGI-PGF)"/>
            <person name="Lucas S."/>
            <person name="Han J."/>
            <person name="Lapidus A."/>
            <person name="Bruce D."/>
            <person name="Goodwin L."/>
            <person name="Pitluck S."/>
            <person name="Peters L."/>
            <person name="Kyrpides N."/>
            <person name="Mavromatis K."/>
            <person name="Ivanova N."/>
            <person name="Mikhailova N."/>
            <person name="Chertkov O."/>
            <person name="Detter J.C."/>
            <person name="Tapia R."/>
            <person name="Han C."/>
            <person name="Land M."/>
            <person name="Hauser L."/>
            <person name="Markowitz V."/>
            <person name="Cheng J.-F."/>
            <person name="Hugenholtz P."/>
            <person name="Woyke T."/>
            <person name="Wu D."/>
            <person name="Spring S."/>
            <person name="Brambilla E."/>
            <person name="Klenk H.-P."/>
            <person name="Eisen J.A."/>
        </authorList>
    </citation>
    <scope>NUCLEOTIDE SEQUENCE [LARGE SCALE GENOMIC DNA]</scope>
    <source>
        <strain evidence="4 5">DSM 13497</strain>
    </source>
</reference>
<dbReference type="Gene3D" id="1.20.1600.10">
    <property type="entry name" value="Outer membrane efflux proteins (OEP)"/>
    <property type="match status" value="1"/>
</dbReference>
<sequence length="419" mass="48360" precursor="true">MIQRRGRRLLFVCLFLLFPTLLLSQTLSLAECVKQAVQASYQLRASEFRSQSARKDYALKKAGNLPQFFGLLSYEREQLTPYGFSRQWSLLQADWALGDFLLKTQNIAQKRAIAAGQAVEGQRLAVARRTVLLFIEALKQKEVNALLKQRLHNLQLHEKITRALWQSGSKNELDVLQTEAEILELKEEMEKTLSRRRLLLNELALIIGRSAADSLRQLPLNSAQIANTPLPVFDEERLKNHPLWRMLQFKVEAARLTQKAVRASQLPRLQVSFGFVQDGDPTGDGNYWLASAGIRFPLFQWNRSQIARQKRQMVFKTIRSEQSAALRQLRIEAQRALTELKKLKRILQLQQQRVKKTEQMVQMARTQYKAGLITNLEFLTIQEQFTASQIALRNTQLDYAAQLAQFYLVTNQPEKLQAW</sequence>
<evidence type="ECO:0000313" key="3">
    <source>
        <dbReference type="EMBL" id="APF19271.1"/>
    </source>
</evidence>
<dbReference type="KEGG" id="caby:Cabys_2522"/>
<dbReference type="PANTHER" id="PTHR30203">
    <property type="entry name" value="OUTER MEMBRANE CATION EFFLUX PROTEIN"/>
    <property type="match status" value="1"/>
</dbReference>
<dbReference type="Pfam" id="PF02321">
    <property type="entry name" value="OEP"/>
    <property type="match status" value="2"/>
</dbReference>
<dbReference type="SUPFAM" id="SSF56954">
    <property type="entry name" value="Outer membrane efflux proteins (OEP)"/>
    <property type="match status" value="1"/>
</dbReference>
<name>H1XYB0_CALAY</name>
<protein>
    <submittedName>
        <fullName evidence="4">Outer membrane efflux protein</fullName>
    </submittedName>
    <submittedName>
        <fullName evidence="3">Outer membrane protein TolC</fullName>
    </submittedName>
</protein>
<gene>
    <name evidence="3" type="ORF">Cabys_2522</name>
    <name evidence="4" type="ORF">Calab_3579</name>
</gene>
<dbReference type="OrthoDB" id="9807719at2"/>
<dbReference type="PaxDb" id="880073-Calab_3579"/>
<dbReference type="STRING" id="880073.Cabys_2522"/>
<reference evidence="3 6" key="2">
    <citation type="submission" date="2016-11" db="EMBL/GenBank/DDBJ databases">
        <title>Genomic analysis of Caldithrix abyssi and proposal of a novel bacterial phylum Caldithrichaeota.</title>
        <authorList>
            <person name="Kublanov I."/>
            <person name="Sigalova O."/>
            <person name="Gavrilov S."/>
            <person name="Lebedinsky A."/>
            <person name="Ivanova N."/>
            <person name="Daum C."/>
            <person name="Reddy T."/>
            <person name="Klenk H.P."/>
            <person name="Goker M."/>
            <person name="Reva O."/>
            <person name="Miroshnichenko M."/>
            <person name="Kyprides N."/>
            <person name="Woyke T."/>
            <person name="Gelfand M."/>
        </authorList>
    </citation>
    <scope>NUCLEOTIDE SEQUENCE [LARGE SCALE GENOMIC DNA]</scope>
    <source>
        <strain evidence="3 6">LF13</strain>
    </source>
</reference>
<evidence type="ECO:0000256" key="1">
    <source>
        <dbReference type="ARBA" id="ARBA00007613"/>
    </source>
</evidence>
<dbReference type="InterPro" id="IPR003423">
    <property type="entry name" value="OMP_efflux"/>
</dbReference>
<accession>H1XYB0</accession>
<dbReference type="GO" id="GO:0015562">
    <property type="term" value="F:efflux transmembrane transporter activity"/>
    <property type="evidence" value="ECO:0007669"/>
    <property type="project" value="InterPro"/>
</dbReference>
<feature type="coiled-coil region" evidence="2">
    <location>
        <begin position="175"/>
        <end position="202"/>
    </location>
</feature>
<evidence type="ECO:0000256" key="2">
    <source>
        <dbReference type="SAM" id="Coils"/>
    </source>
</evidence>
<feature type="coiled-coil region" evidence="2">
    <location>
        <begin position="326"/>
        <end position="367"/>
    </location>
</feature>
<comment type="similarity">
    <text evidence="1">Belongs to the outer membrane factor (OMF) (TC 1.B.17) family.</text>
</comment>
<organism evidence="4 5">
    <name type="scientific">Caldithrix abyssi DSM 13497</name>
    <dbReference type="NCBI Taxonomy" id="880073"/>
    <lineage>
        <taxon>Bacteria</taxon>
        <taxon>Pseudomonadati</taxon>
        <taxon>Calditrichota</taxon>
        <taxon>Calditrichia</taxon>
        <taxon>Calditrichales</taxon>
        <taxon>Calditrichaceae</taxon>
        <taxon>Caldithrix</taxon>
    </lineage>
</organism>
<keyword evidence="5" id="KW-1185">Reference proteome</keyword>
<dbReference type="InterPro" id="IPR010131">
    <property type="entry name" value="MdtP/NodT-like"/>
</dbReference>
<dbReference type="Proteomes" id="UP000183868">
    <property type="component" value="Chromosome"/>
</dbReference>
<proteinExistence type="inferred from homology"/>
<dbReference type="AlphaFoldDB" id="H1XYB0"/>
<evidence type="ECO:0000313" key="5">
    <source>
        <dbReference type="Proteomes" id="UP000004671"/>
    </source>
</evidence>
<evidence type="ECO:0000313" key="4">
    <source>
        <dbReference type="EMBL" id="EHO43177.1"/>
    </source>
</evidence>
<evidence type="ECO:0000313" key="6">
    <source>
        <dbReference type="Proteomes" id="UP000183868"/>
    </source>
</evidence>
<keyword evidence="2" id="KW-0175">Coiled coil</keyword>
<dbReference type="HOGENOM" id="CLU_655038_0_0_0"/>
<dbReference type="PANTHER" id="PTHR30203:SF30">
    <property type="entry name" value="OUTER MEMBRANE PROTEIN-RELATED"/>
    <property type="match status" value="1"/>
</dbReference>
<dbReference type="Proteomes" id="UP000004671">
    <property type="component" value="Chromosome"/>
</dbReference>
<dbReference type="eggNOG" id="COG1538">
    <property type="taxonomic scope" value="Bacteria"/>
</dbReference>